<dbReference type="Proteomes" id="UP001165060">
    <property type="component" value="Unassembled WGS sequence"/>
</dbReference>
<comment type="caution">
    <text evidence="1">The sequence shown here is derived from an EMBL/GenBank/DDBJ whole genome shotgun (WGS) entry which is preliminary data.</text>
</comment>
<evidence type="ECO:0000313" key="2">
    <source>
        <dbReference type="Proteomes" id="UP001165060"/>
    </source>
</evidence>
<organism evidence="1 2">
    <name type="scientific">Tetraparma gracilis</name>
    <dbReference type="NCBI Taxonomy" id="2962635"/>
    <lineage>
        <taxon>Eukaryota</taxon>
        <taxon>Sar</taxon>
        <taxon>Stramenopiles</taxon>
        <taxon>Ochrophyta</taxon>
        <taxon>Bolidophyceae</taxon>
        <taxon>Parmales</taxon>
        <taxon>Triparmaceae</taxon>
        <taxon>Tetraparma</taxon>
    </lineage>
</organism>
<reference evidence="1 2" key="1">
    <citation type="journal article" date="2023" name="Commun. Biol.">
        <title>Genome analysis of Parmales, the sister group of diatoms, reveals the evolutionary specialization of diatoms from phago-mixotrophs to photoautotrophs.</title>
        <authorList>
            <person name="Ban H."/>
            <person name="Sato S."/>
            <person name="Yoshikawa S."/>
            <person name="Yamada K."/>
            <person name="Nakamura Y."/>
            <person name="Ichinomiya M."/>
            <person name="Sato N."/>
            <person name="Blanc-Mathieu R."/>
            <person name="Endo H."/>
            <person name="Kuwata A."/>
            <person name="Ogata H."/>
        </authorList>
    </citation>
    <scope>NUCLEOTIDE SEQUENCE [LARGE SCALE GENOMIC DNA]</scope>
</reference>
<evidence type="ECO:0008006" key="3">
    <source>
        <dbReference type="Google" id="ProtNLM"/>
    </source>
</evidence>
<accession>A0ABQ6N1Q3</accession>
<dbReference type="EMBL" id="BRYB01003544">
    <property type="protein sequence ID" value="GMI38530.1"/>
    <property type="molecule type" value="Genomic_DNA"/>
</dbReference>
<sequence length="459" mass="52583">MPPLHPPPSPPPDQLQRDASILKKLNKQTFQHSYHPDSSFMSASGAQRCHWLTSTNLVKGDEEPIASTLEAADERWAAALSVLKRKRLKKLQRKRKESKALASSSFSNLSKAAALFMTMFSKTDIAALILSFCSSTEIIALRHSCSAFWEDFCRFDFLHEQRSRHLEVQERSAATMERVSEQMESSRQVLRIADPHLENPVFEADLNGITGSRLRVSDITEKLGLARADVNESRDYKNPPTLMLQVLGVAMVLLDRNFGAMKDEDRAGVKAILEDAEHAHGDSYKDDPEYKKAWALMMTSEGALNFPNRNPVREMVVSLLCSNRRNDLEWAKKNIRKFELSVGGELSLSRKLRFIGKHPFITYKFIKSVLQMADNFDNENTELAAEVIASSSRALDVLRDLEVTDKLMAVHKRFDDHEHLHQPAHRKLNVVWIAKWKHVQKRWLHKRMQEESRRRLYSA</sequence>
<protein>
    <recommendedName>
        <fullName evidence="3">F-box domain-containing protein</fullName>
    </recommendedName>
</protein>
<gene>
    <name evidence="1" type="ORF">TeGR_g193</name>
</gene>
<proteinExistence type="predicted"/>
<keyword evidence="2" id="KW-1185">Reference proteome</keyword>
<name>A0ABQ6N1Q3_9STRA</name>
<evidence type="ECO:0000313" key="1">
    <source>
        <dbReference type="EMBL" id="GMI38530.1"/>
    </source>
</evidence>